<dbReference type="InterPro" id="IPR002347">
    <property type="entry name" value="SDR_fam"/>
</dbReference>
<proteinExistence type="predicted"/>
<protein>
    <submittedName>
        <fullName evidence="1">SDR family oxidoreductase</fullName>
    </submittedName>
</protein>
<evidence type="ECO:0000313" key="1">
    <source>
        <dbReference type="EMBL" id="MFC6672049.1"/>
    </source>
</evidence>
<dbReference type="EMBL" id="JBHSWE010000001">
    <property type="protein sequence ID" value="MFC6672049.1"/>
    <property type="molecule type" value="Genomic_DNA"/>
</dbReference>
<sequence>MQRTAAEHGVPEEQIVAGITRNIALGKIPTDDDCARAALFLVSDYAAAVTGATLDANGGDYMAP</sequence>
<dbReference type="Pfam" id="PF13561">
    <property type="entry name" value="adh_short_C2"/>
    <property type="match status" value="1"/>
</dbReference>
<keyword evidence="2" id="KW-1185">Reference proteome</keyword>
<reference evidence="2" key="1">
    <citation type="journal article" date="2019" name="Int. J. Syst. Evol. Microbiol.">
        <title>The Global Catalogue of Microorganisms (GCM) 10K type strain sequencing project: providing services to taxonomists for standard genome sequencing and annotation.</title>
        <authorList>
            <consortium name="The Broad Institute Genomics Platform"/>
            <consortium name="The Broad Institute Genome Sequencing Center for Infectious Disease"/>
            <person name="Wu L."/>
            <person name="Ma J."/>
        </authorList>
    </citation>
    <scope>NUCLEOTIDE SEQUENCE [LARGE SCALE GENOMIC DNA]</scope>
    <source>
        <strain evidence="2">NBRC 111756</strain>
    </source>
</reference>
<dbReference type="Proteomes" id="UP001596422">
    <property type="component" value="Unassembled WGS sequence"/>
</dbReference>
<accession>A0ABW2A3N3</accession>
<name>A0ABW2A3N3_9GAMM</name>
<organism evidence="1 2">
    <name type="scientific">Marinobacterium aestuariivivens</name>
    <dbReference type="NCBI Taxonomy" id="1698799"/>
    <lineage>
        <taxon>Bacteria</taxon>
        <taxon>Pseudomonadati</taxon>
        <taxon>Pseudomonadota</taxon>
        <taxon>Gammaproteobacteria</taxon>
        <taxon>Oceanospirillales</taxon>
        <taxon>Oceanospirillaceae</taxon>
        <taxon>Marinobacterium</taxon>
    </lineage>
</organism>
<gene>
    <name evidence="1" type="ORF">ACFQDL_19755</name>
</gene>
<dbReference type="Gene3D" id="3.40.50.720">
    <property type="entry name" value="NAD(P)-binding Rossmann-like Domain"/>
    <property type="match status" value="1"/>
</dbReference>
<dbReference type="RefSeq" id="WP_379910517.1">
    <property type="nucleotide sequence ID" value="NZ_JBHSWE010000001.1"/>
</dbReference>
<comment type="caution">
    <text evidence="1">The sequence shown here is derived from an EMBL/GenBank/DDBJ whole genome shotgun (WGS) entry which is preliminary data.</text>
</comment>
<evidence type="ECO:0000313" key="2">
    <source>
        <dbReference type="Proteomes" id="UP001596422"/>
    </source>
</evidence>
<dbReference type="InterPro" id="IPR036291">
    <property type="entry name" value="NAD(P)-bd_dom_sf"/>
</dbReference>
<dbReference type="SUPFAM" id="SSF51735">
    <property type="entry name" value="NAD(P)-binding Rossmann-fold domains"/>
    <property type="match status" value="1"/>
</dbReference>